<keyword evidence="2" id="KW-1185">Reference proteome</keyword>
<protein>
    <submittedName>
        <fullName evidence="3">Uncharacterized protein</fullName>
    </submittedName>
</protein>
<keyword evidence="1" id="KW-0812">Transmembrane</keyword>
<evidence type="ECO:0000313" key="2">
    <source>
        <dbReference type="Proteomes" id="UP000050795"/>
    </source>
</evidence>
<organism evidence="2 3">
    <name type="scientific">Trichobilharzia regenti</name>
    <name type="common">Nasal bird schistosome</name>
    <dbReference type="NCBI Taxonomy" id="157069"/>
    <lineage>
        <taxon>Eukaryota</taxon>
        <taxon>Metazoa</taxon>
        <taxon>Spiralia</taxon>
        <taxon>Lophotrochozoa</taxon>
        <taxon>Platyhelminthes</taxon>
        <taxon>Trematoda</taxon>
        <taxon>Digenea</taxon>
        <taxon>Strigeidida</taxon>
        <taxon>Schistosomatoidea</taxon>
        <taxon>Schistosomatidae</taxon>
        <taxon>Trichobilharzia</taxon>
    </lineage>
</organism>
<dbReference type="Proteomes" id="UP000050795">
    <property type="component" value="Unassembled WGS sequence"/>
</dbReference>
<proteinExistence type="predicted"/>
<keyword evidence="1" id="KW-1133">Transmembrane helix</keyword>
<dbReference type="WBParaSite" id="TREG1_80380.1">
    <property type="protein sequence ID" value="TREG1_80380.1"/>
    <property type="gene ID" value="TREG1_80380"/>
</dbReference>
<dbReference type="AlphaFoldDB" id="A0AA85KBZ1"/>
<reference evidence="3" key="2">
    <citation type="submission" date="2023-11" db="UniProtKB">
        <authorList>
            <consortium name="WormBaseParasite"/>
        </authorList>
    </citation>
    <scope>IDENTIFICATION</scope>
</reference>
<sequence length="153" mass="17447">FLCSFPIGNKNGNLVRRNSQRFSCYSCLRTSVCGCNTRQTFHWIYIPMLICDIFISGIIRPCNIYEPNSRCDCVVYLPSHMCSGLFFGYKIKTDLTKTLDAYFGFFLMVFFAGIVLAGIYFLRDIEFEGYFIMGIAFLILLLSLVVIIGQVTA</sequence>
<accession>A0AA85KBZ1</accession>
<evidence type="ECO:0000256" key="1">
    <source>
        <dbReference type="SAM" id="Phobius"/>
    </source>
</evidence>
<reference evidence="2" key="1">
    <citation type="submission" date="2022-06" db="EMBL/GenBank/DDBJ databases">
        <authorList>
            <person name="Berger JAMES D."/>
            <person name="Berger JAMES D."/>
        </authorList>
    </citation>
    <scope>NUCLEOTIDE SEQUENCE [LARGE SCALE GENOMIC DNA]</scope>
</reference>
<name>A0AA85KBZ1_TRIRE</name>
<evidence type="ECO:0000313" key="3">
    <source>
        <dbReference type="WBParaSite" id="TREG1_80380.1"/>
    </source>
</evidence>
<feature type="transmembrane region" description="Helical" evidence="1">
    <location>
        <begin position="101"/>
        <end position="122"/>
    </location>
</feature>
<keyword evidence="1" id="KW-0472">Membrane</keyword>
<feature type="transmembrane region" description="Helical" evidence="1">
    <location>
        <begin position="129"/>
        <end position="151"/>
    </location>
</feature>